<name>A0A098EA03_9ZZZZ</name>
<organism evidence="2">
    <name type="scientific">groundwater metagenome</name>
    <dbReference type="NCBI Taxonomy" id="717931"/>
    <lineage>
        <taxon>unclassified sequences</taxon>
        <taxon>metagenomes</taxon>
        <taxon>ecological metagenomes</taxon>
    </lineage>
</organism>
<protein>
    <recommendedName>
        <fullName evidence="1">Transposase IS4-like domain-containing protein</fullName>
    </recommendedName>
</protein>
<dbReference type="SUPFAM" id="SSF53098">
    <property type="entry name" value="Ribonuclease H-like"/>
    <property type="match status" value="1"/>
</dbReference>
<dbReference type="PANTHER" id="PTHR34614:SF2">
    <property type="entry name" value="TRANSPOSASE IS4-LIKE DOMAIN-CONTAINING PROTEIN"/>
    <property type="match status" value="1"/>
</dbReference>
<dbReference type="Pfam" id="PF01609">
    <property type="entry name" value="DDE_Tnp_1"/>
    <property type="match status" value="1"/>
</dbReference>
<dbReference type="NCBIfam" id="NF033559">
    <property type="entry name" value="transpos_IS1634"/>
    <property type="match status" value="1"/>
</dbReference>
<dbReference type="GO" id="GO:0004803">
    <property type="term" value="F:transposase activity"/>
    <property type="evidence" value="ECO:0007669"/>
    <property type="project" value="InterPro"/>
</dbReference>
<dbReference type="EMBL" id="CCXY01000133">
    <property type="protein sequence ID" value="CEG12356.1"/>
    <property type="molecule type" value="Genomic_DNA"/>
</dbReference>
<accession>A0A098EA03</accession>
<dbReference type="InterPro" id="IPR012337">
    <property type="entry name" value="RNaseH-like_sf"/>
</dbReference>
<feature type="domain" description="Transposase IS4-like" evidence="1">
    <location>
        <begin position="22"/>
        <end position="310"/>
    </location>
</feature>
<reference evidence="2" key="1">
    <citation type="submission" date="2014-09" db="EMBL/GenBank/DDBJ databases">
        <authorList>
            <person name="Probst J Alexander"/>
        </authorList>
    </citation>
    <scope>NUCLEOTIDE SEQUENCE</scope>
</reference>
<dbReference type="InterPro" id="IPR047654">
    <property type="entry name" value="IS1634_transpos"/>
</dbReference>
<dbReference type="InterPro" id="IPR002559">
    <property type="entry name" value="Transposase_11"/>
</dbReference>
<dbReference type="PANTHER" id="PTHR34614">
    <property type="match status" value="1"/>
</dbReference>
<proteinExistence type="predicted"/>
<gene>
    <name evidence="2" type="ORF">MSIBF_A2180004</name>
</gene>
<evidence type="ECO:0000313" key="2">
    <source>
        <dbReference type="EMBL" id="CEG12356.1"/>
    </source>
</evidence>
<sequence>MRGYENIMNEFYHLSTSKPKFFLYDITSVYFDGNKVKIATNGYSRDMRPDRPQVLLGLVLNEFGLPVHFEVMKGNLKDSSTVKQTIKKIKKRFDIKKGIFIGDRGMIDANNIEAITKEKFGYILALKHREAKDLLEKKEIQTEIFEKRIPATIFVDGKSKKYVLCGSEYRKKSDLNSFNKIIQKGRAALEKVQKMVEKNKIKKYDVVIRRAQKHLTKSGAEKYFDFKYENTKFEIIEKKDEIKKAENLCGFYILETSEIEMDDKDVEVHYKQLQQVERIFRDLKRYLDIRPVFHWKDKRVKTHMFLCLLAQAMLGYTRKCLKQNGWIKGKNTLQKFITEISSIKIGKFVILGKEVFQVQNKNPVKELLKKAFDIVFEFKDDKTMCGLNR</sequence>
<dbReference type="GO" id="GO:0006313">
    <property type="term" value="P:DNA transposition"/>
    <property type="evidence" value="ECO:0007669"/>
    <property type="project" value="InterPro"/>
</dbReference>
<dbReference type="GO" id="GO:0003677">
    <property type="term" value="F:DNA binding"/>
    <property type="evidence" value="ECO:0007669"/>
    <property type="project" value="InterPro"/>
</dbReference>
<evidence type="ECO:0000259" key="1">
    <source>
        <dbReference type="Pfam" id="PF01609"/>
    </source>
</evidence>
<dbReference type="AlphaFoldDB" id="A0A098EA03"/>